<evidence type="ECO:0000256" key="4">
    <source>
        <dbReference type="ARBA" id="ARBA00022517"/>
    </source>
</evidence>
<feature type="transmembrane region" description="Helical" evidence="11">
    <location>
        <begin position="286"/>
        <end position="307"/>
    </location>
</feature>
<evidence type="ECO:0000256" key="5">
    <source>
        <dbReference type="ARBA" id="ARBA00022723"/>
    </source>
</evidence>
<evidence type="ECO:0000256" key="7">
    <source>
        <dbReference type="ARBA" id="ARBA00022833"/>
    </source>
</evidence>
<keyword evidence="11" id="KW-0472">Membrane</keyword>
<accession>A0A812MAF0</accession>
<dbReference type="EMBL" id="CAJNIZ010007458">
    <property type="protein sequence ID" value="CAE7258144.1"/>
    <property type="molecule type" value="Genomic_DNA"/>
</dbReference>
<evidence type="ECO:0000256" key="11">
    <source>
        <dbReference type="SAM" id="Phobius"/>
    </source>
</evidence>
<reference evidence="13" key="1">
    <citation type="submission" date="2021-02" db="EMBL/GenBank/DDBJ databases">
        <authorList>
            <person name="Dougan E. K."/>
            <person name="Rhodes N."/>
            <person name="Thang M."/>
            <person name="Chan C."/>
        </authorList>
    </citation>
    <scope>NUCLEOTIDE SEQUENCE</scope>
</reference>
<dbReference type="GO" id="GO:0005737">
    <property type="term" value="C:cytoplasm"/>
    <property type="evidence" value="ECO:0007669"/>
    <property type="project" value="UniProtKB-SubCell"/>
</dbReference>
<feature type="domain" description="C2H2-type" evidence="12">
    <location>
        <begin position="543"/>
        <end position="565"/>
    </location>
</feature>
<sequence>MAGAAIAYYLVLVAQMGVIWWTTCLAGTMQNEWLRSTHKGLFDEVRDYAVMTTPFAGVVRAVVFKDCAGVDEMTARWEEGLNRSIAERDYLCMAPVRNRTVAYWPPHAIAAALTSRKSAQHGTKVPETVKEMSYSVPGLDKLWRSMQDWESFAAKLARQARGTPRDVDFKRVASPCLNTTLIFGKPKFLDKYLGMVFVEGQVDEVQEEACSSMDDESVPPSWCEEGSKSVASERKRKFEILNMLLLLVLAVKFVVSNVHDVCTHLFGLPRMRSRCDKHMEGLGIKVMSILLCLALQAVRGTMFLIVWRQGHALMAHVPEIGMACVVVVHVVVCILNEIDKFARCSESICRCSPLIMNSAFWLGFFGMMIACSIPMLAVSYYSFDFALKGRASCHVFVSDGAVISDKFEEAGRISSMLYCLFAVLSVAETSLWLWVHVLIPDRKKLSPEVTPALLSRAGGYVQVSGPRHEEEIARIESIHMRGNKHTGRKHKNQNKKTRPSVIAAKRRNKDIDQVHEDLKAPQKFQPGTLPRDEDLPGMGQFYCIACNRFFASSEVKEKHERSKLHKRRLQKASDDPHTQQDAEMAVGLTTQR</sequence>
<feature type="transmembrane region" description="Helical" evidence="11">
    <location>
        <begin position="6"/>
        <end position="29"/>
    </location>
</feature>
<dbReference type="InterPro" id="IPR013087">
    <property type="entry name" value="Znf_C2H2_type"/>
</dbReference>
<feature type="transmembrane region" description="Helical" evidence="11">
    <location>
        <begin position="244"/>
        <end position="266"/>
    </location>
</feature>
<proteinExistence type="inferred from homology"/>
<keyword evidence="8" id="KW-0539">Nucleus</keyword>
<evidence type="ECO:0000256" key="1">
    <source>
        <dbReference type="ARBA" id="ARBA00004123"/>
    </source>
</evidence>
<keyword evidence="11" id="KW-0812">Transmembrane</keyword>
<organism evidence="13 14">
    <name type="scientific">Symbiodinium pilosum</name>
    <name type="common">Dinoflagellate</name>
    <dbReference type="NCBI Taxonomy" id="2952"/>
    <lineage>
        <taxon>Eukaryota</taxon>
        <taxon>Sar</taxon>
        <taxon>Alveolata</taxon>
        <taxon>Dinophyceae</taxon>
        <taxon>Suessiales</taxon>
        <taxon>Symbiodiniaceae</taxon>
        <taxon>Symbiodinium</taxon>
    </lineage>
</organism>
<feature type="compositionally biased region" description="Basic residues" evidence="10">
    <location>
        <begin position="561"/>
        <end position="570"/>
    </location>
</feature>
<dbReference type="GO" id="GO:0042254">
    <property type="term" value="P:ribosome biogenesis"/>
    <property type="evidence" value="ECO:0007669"/>
    <property type="project" value="UniProtKB-KW"/>
</dbReference>
<evidence type="ECO:0000256" key="8">
    <source>
        <dbReference type="ARBA" id="ARBA00023242"/>
    </source>
</evidence>
<keyword evidence="6" id="KW-0863">Zinc-finger</keyword>
<dbReference type="GO" id="GO:0008270">
    <property type="term" value="F:zinc ion binding"/>
    <property type="evidence" value="ECO:0007669"/>
    <property type="project" value="UniProtKB-KW"/>
</dbReference>
<evidence type="ECO:0000256" key="6">
    <source>
        <dbReference type="ARBA" id="ARBA00022771"/>
    </source>
</evidence>
<keyword evidence="11" id="KW-1133">Transmembrane helix</keyword>
<dbReference type="Pfam" id="PF12171">
    <property type="entry name" value="zf-C2H2_jaz"/>
    <property type="match status" value="1"/>
</dbReference>
<dbReference type="AlphaFoldDB" id="A0A812MAF0"/>
<feature type="transmembrane region" description="Helical" evidence="11">
    <location>
        <begin position="358"/>
        <end position="381"/>
    </location>
</feature>
<feature type="region of interest" description="Disordered" evidence="10">
    <location>
        <begin position="559"/>
        <end position="592"/>
    </location>
</feature>
<dbReference type="SMART" id="SM00451">
    <property type="entry name" value="ZnF_U1"/>
    <property type="match status" value="1"/>
</dbReference>
<name>A0A812MAF0_SYMPI</name>
<dbReference type="InterPro" id="IPR022755">
    <property type="entry name" value="Znf_C2H2_jaz"/>
</dbReference>
<dbReference type="Gene3D" id="3.30.160.60">
    <property type="entry name" value="Classic Zinc Finger"/>
    <property type="match status" value="1"/>
</dbReference>
<dbReference type="PANTHER" id="PTHR46095:SF1">
    <property type="entry name" value="ZINC FINGER PROTEIN 593"/>
    <property type="match status" value="1"/>
</dbReference>
<dbReference type="SUPFAM" id="SSF57667">
    <property type="entry name" value="beta-beta-alpha zinc fingers"/>
    <property type="match status" value="1"/>
</dbReference>
<evidence type="ECO:0000313" key="14">
    <source>
        <dbReference type="Proteomes" id="UP000649617"/>
    </source>
</evidence>
<evidence type="ECO:0000256" key="9">
    <source>
        <dbReference type="ARBA" id="ARBA00038064"/>
    </source>
</evidence>
<dbReference type="GO" id="GO:0003676">
    <property type="term" value="F:nucleic acid binding"/>
    <property type="evidence" value="ECO:0007669"/>
    <property type="project" value="InterPro"/>
</dbReference>
<dbReference type="OrthoDB" id="24683at2759"/>
<evidence type="ECO:0000256" key="10">
    <source>
        <dbReference type="SAM" id="MobiDB-lite"/>
    </source>
</evidence>
<dbReference type="Proteomes" id="UP000649617">
    <property type="component" value="Unassembled WGS sequence"/>
</dbReference>
<comment type="subcellular location">
    <subcellularLocation>
        <location evidence="2">Cytoplasm</location>
    </subcellularLocation>
    <subcellularLocation>
        <location evidence="1">Nucleus</location>
    </subcellularLocation>
</comment>
<dbReference type="InterPro" id="IPR051879">
    <property type="entry name" value="C2H2-ZF_Maturation_Protein"/>
</dbReference>
<feature type="compositionally biased region" description="Basic and acidic residues" evidence="10">
    <location>
        <begin position="571"/>
        <end position="580"/>
    </location>
</feature>
<keyword evidence="7" id="KW-0862">Zinc</keyword>
<dbReference type="GO" id="GO:0005634">
    <property type="term" value="C:nucleus"/>
    <property type="evidence" value="ECO:0007669"/>
    <property type="project" value="UniProtKB-SubCell"/>
</dbReference>
<keyword evidence="4" id="KW-0690">Ribosome biogenesis</keyword>
<dbReference type="InterPro" id="IPR036236">
    <property type="entry name" value="Znf_C2H2_sf"/>
</dbReference>
<comment type="similarity">
    <text evidence="9">Belongs to the ZNF593/BUD20 C2H2-type zinc-finger protein family.</text>
</comment>
<feature type="transmembrane region" description="Helical" evidence="11">
    <location>
        <begin position="319"/>
        <end position="338"/>
    </location>
</feature>
<dbReference type="InterPro" id="IPR003604">
    <property type="entry name" value="Matrin/U1-like-C_Znf_C2H2"/>
</dbReference>
<comment type="caution">
    <text evidence="13">The sequence shown here is derived from an EMBL/GenBank/DDBJ whole genome shotgun (WGS) entry which is preliminary data.</text>
</comment>
<dbReference type="PANTHER" id="PTHR46095">
    <property type="entry name" value="ZINC FINGER PROTEIN 593"/>
    <property type="match status" value="1"/>
</dbReference>
<feature type="transmembrane region" description="Helical" evidence="11">
    <location>
        <begin position="416"/>
        <end position="435"/>
    </location>
</feature>
<evidence type="ECO:0000256" key="2">
    <source>
        <dbReference type="ARBA" id="ARBA00004496"/>
    </source>
</evidence>
<keyword evidence="5" id="KW-0479">Metal-binding</keyword>
<evidence type="ECO:0000313" key="13">
    <source>
        <dbReference type="EMBL" id="CAE7258144.1"/>
    </source>
</evidence>
<evidence type="ECO:0000256" key="3">
    <source>
        <dbReference type="ARBA" id="ARBA00022490"/>
    </source>
</evidence>
<gene>
    <name evidence="13" type="primary">bud20</name>
    <name evidence="13" type="ORF">SPIL2461_LOCUS5316</name>
</gene>
<evidence type="ECO:0000259" key="12">
    <source>
        <dbReference type="PROSITE" id="PS00028"/>
    </source>
</evidence>
<keyword evidence="14" id="KW-1185">Reference proteome</keyword>
<protein>
    <submittedName>
        <fullName evidence="13">Bud20 protein</fullName>
    </submittedName>
</protein>
<dbReference type="PROSITE" id="PS00028">
    <property type="entry name" value="ZINC_FINGER_C2H2_1"/>
    <property type="match status" value="1"/>
</dbReference>
<keyword evidence="3" id="KW-0963">Cytoplasm</keyword>